<accession>A0A8I1MYL8</accession>
<comment type="caution">
    <text evidence="2">The sequence shown here is derived from an EMBL/GenBank/DDBJ whole genome shotgun (WGS) entry which is preliminary data.</text>
</comment>
<dbReference type="EMBL" id="JAFKMR010000031">
    <property type="protein sequence ID" value="MBN8745469.1"/>
    <property type="molecule type" value="Genomic_DNA"/>
</dbReference>
<dbReference type="RefSeq" id="WP_276732255.1">
    <property type="nucleotide sequence ID" value="NZ_JAFKMR010000031.1"/>
</dbReference>
<evidence type="ECO:0000313" key="2">
    <source>
        <dbReference type="EMBL" id="MBN8745469.1"/>
    </source>
</evidence>
<dbReference type="Proteomes" id="UP000664800">
    <property type="component" value="Unassembled WGS sequence"/>
</dbReference>
<organism evidence="2 3">
    <name type="scientific">Thiomonas arsenitoxydans (strain DSM 22701 / CIP 110005 / 3As)</name>
    <dbReference type="NCBI Taxonomy" id="426114"/>
    <lineage>
        <taxon>Bacteria</taxon>
        <taxon>Pseudomonadati</taxon>
        <taxon>Pseudomonadota</taxon>
        <taxon>Betaproteobacteria</taxon>
        <taxon>Burkholderiales</taxon>
        <taxon>Thiomonas</taxon>
    </lineage>
</organism>
<evidence type="ECO:0000313" key="3">
    <source>
        <dbReference type="Proteomes" id="UP000664800"/>
    </source>
</evidence>
<keyword evidence="1" id="KW-0812">Transmembrane</keyword>
<name>A0A8I1MYL8_THIA3</name>
<dbReference type="AlphaFoldDB" id="A0A8I1MYL8"/>
<gene>
    <name evidence="2" type="ORF">J0I24_14380</name>
</gene>
<sequence length="214" mass="22851">MTTAAATKIAKSIRQEFAGIRRDVQPHLAPGVTIDHSRALLAQHVPELVVGRAQLLLDSLLSYLMEGATALLADAPTEVKIDFYAQDLRAPIKASFSLDPRSLTFSFDRRLVYGGVAAGGVLVAGGVAFVIFLHSVVPPMLIFLGSIVAGAVAFRVAYSAGTGSARRRLEADVATYLEQSESQVTHWLSGVELAFGDAFDKFASQYGIRRGDAS</sequence>
<feature type="transmembrane region" description="Helical" evidence="1">
    <location>
        <begin position="140"/>
        <end position="158"/>
    </location>
</feature>
<keyword evidence="1" id="KW-1133">Transmembrane helix</keyword>
<reference evidence="2" key="1">
    <citation type="submission" date="2021-02" db="EMBL/GenBank/DDBJ databases">
        <title>Thiocyanate and organic carbon inputs drive convergent selection for specific autotrophic Afipia and Thiobacillus strains within complex microbiomes.</title>
        <authorList>
            <person name="Huddy R.J."/>
            <person name="Sachdeva R."/>
            <person name="Kadzinga F."/>
            <person name="Kantor R.S."/>
            <person name="Harrison S.T.L."/>
            <person name="Banfield J.F."/>
        </authorList>
    </citation>
    <scope>NUCLEOTIDE SEQUENCE</scope>
    <source>
        <strain evidence="2">SCN18_13_7_16_R3_B_64_19</strain>
    </source>
</reference>
<evidence type="ECO:0000256" key="1">
    <source>
        <dbReference type="SAM" id="Phobius"/>
    </source>
</evidence>
<proteinExistence type="predicted"/>
<protein>
    <submittedName>
        <fullName evidence="2">Uncharacterized protein</fullName>
    </submittedName>
</protein>
<feature type="transmembrane region" description="Helical" evidence="1">
    <location>
        <begin position="111"/>
        <end position="134"/>
    </location>
</feature>
<keyword evidence="1" id="KW-0472">Membrane</keyword>